<dbReference type="Proteomes" id="UP000830671">
    <property type="component" value="Chromosome 7"/>
</dbReference>
<feature type="compositionally biased region" description="Polar residues" evidence="1">
    <location>
        <begin position="19"/>
        <end position="30"/>
    </location>
</feature>
<feature type="compositionally biased region" description="Basic and acidic residues" evidence="1">
    <location>
        <begin position="1"/>
        <end position="17"/>
    </location>
</feature>
<keyword evidence="2" id="KW-0812">Transmembrane</keyword>
<protein>
    <submittedName>
        <fullName evidence="3">Uncharacterized protein</fullName>
    </submittedName>
</protein>
<name>A0A9Q8WM62_9PEZI</name>
<keyword evidence="4" id="KW-1185">Reference proteome</keyword>
<dbReference type="RefSeq" id="XP_049149961.1">
    <property type="nucleotide sequence ID" value="XM_049292815.1"/>
</dbReference>
<dbReference type="GeneID" id="73347825"/>
<keyword evidence="2" id="KW-1133">Transmembrane helix</keyword>
<dbReference type="EMBL" id="CP019479">
    <property type="protein sequence ID" value="UQC88356.1"/>
    <property type="molecule type" value="Genomic_DNA"/>
</dbReference>
<evidence type="ECO:0000256" key="2">
    <source>
        <dbReference type="SAM" id="Phobius"/>
    </source>
</evidence>
<feature type="compositionally biased region" description="Low complexity" evidence="1">
    <location>
        <begin position="31"/>
        <end position="41"/>
    </location>
</feature>
<gene>
    <name evidence="3" type="ORF">CLUP02_13879</name>
</gene>
<sequence>MEEEKHKFIIPIHERRQPGTVTIDPNSVPSQPQLQPTTPLPNNEAQSPIDSSPRIQQIESFTSYPPGAHLRGDDIPDASPPYPESRISSEAPVVTPAPVSARGQSHHHRVSAPALAPADPERQQGGTLAAWRQRFDGIGGRGPQQHPRKTILGLTVLRFWAAVALGVIIVGVAIAVGLALGLANRLTESVLLFAKFSPSDENEPKAVIQQLGVPSPAPINPYCPLATAGVNTTVTPYDASGSPIRFNNDEVMSFDILCNTYYPMRQGINPYLRDILVMTVPDMLTCMTLCAQYNQGYSDAVGDDVFLDGGGICVGVALVKGTAQFCHLQNATGINQTTASGGFDVDSAVLSGQWASLTSVEQIRTFGGNIDDVIGANATTTTTAAATATTG</sequence>
<evidence type="ECO:0000256" key="1">
    <source>
        <dbReference type="SAM" id="MobiDB-lite"/>
    </source>
</evidence>
<dbReference type="AlphaFoldDB" id="A0A9Q8WM62"/>
<dbReference type="KEGG" id="clup:CLUP02_13879"/>
<organism evidence="3 4">
    <name type="scientific">Colletotrichum lupini</name>
    <dbReference type="NCBI Taxonomy" id="145971"/>
    <lineage>
        <taxon>Eukaryota</taxon>
        <taxon>Fungi</taxon>
        <taxon>Dikarya</taxon>
        <taxon>Ascomycota</taxon>
        <taxon>Pezizomycotina</taxon>
        <taxon>Sordariomycetes</taxon>
        <taxon>Hypocreomycetidae</taxon>
        <taxon>Glomerellales</taxon>
        <taxon>Glomerellaceae</taxon>
        <taxon>Colletotrichum</taxon>
        <taxon>Colletotrichum acutatum species complex</taxon>
    </lineage>
</organism>
<feature type="transmembrane region" description="Helical" evidence="2">
    <location>
        <begin position="159"/>
        <end position="183"/>
    </location>
</feature>
<feature type="region of interest" description="Disordered" evidence="1">
    <location>
        <begin position="1"/>
        <end position="121"/>
    </location>
</feature>
<accession>A0A9Q8WM62</accession>
<feature type="compositionally biased region" description="Polar residues" evidence="1">
    <location>
        <begin position="43"/>
        <end position="63"/>
    </location>
</feature>
<evidence type="ECO:0000313" key="3">
    <source>
        <dbReference type="EMBL" id="UQC88356.1"/>
    </source>
</evidence>
<reference evidence="3" key="1">
    <citation type="journal article" date="2021" name="Mol. Plant Microbe Interact.">
        <title>Complete Genome Sequence of the Plant-Pathogenic Fungus Colletotrichum lupini.</title>
        <authorList>
            <person name="Baroncelli R."/>
            <person name="Pensec F."/>
            <person name="Da Lio D."/>
            <person name="Boufleur T."/>
            <person name="Vicente I."/>
            <person name="Sarrocco S."/>
            <person name="Picot A."/>
            <person name="Baraldi E."/>
            <person name="Sukno S."/>
            <person name="Thon M."/>
            <person name="Le Floch G."/>
        </authorList>
    </citation>
    <scope>NUCLEOTIDE SEQUENCE</scope>
    <source>
        <strain evidence="3">IMI 504893</strain>
    </source>
</reference>
<keyword evidence="2" id="KW-0472">Membrane</keyword>
<proteinExistence type="predicted"/>
<evidence type="ECO:0000313" key="4">
    <source>
        <dbReference type="Proteomes" id="UP000830671"/>
    </source>
</evidence>